<dbReference type="Pfam" id="PF01063">
    <property type="entry name" value="Aminotran_4"/>
    <property type="match status" value="1"/>
</dbReference>
<dbReference type="PANTHER" id="PTHR42743:SF2">
    <property type="entry name" value="AMINODEOXYCHORISMATE LYASE"/>
    <property type="match status" value="1"/>
</dbReference>
<sequence length="264" mass="28873">MTVARIDGAEATAEQLRALALTNYGHFTSLQVRAGAVHGLTYHLERLDRQSHALFGRGLDGTRVRGLLRDALTGTPDASVRVTVFSGEGRRPSAVAPAEPHVLVTVDPPIPPLTSPPRVRTVPYERDLPEVKHVATFGLTWHWRRAQAEGFDDALFVDRNGLISEGTVWNAGFSDGDRVIWPAAGMLRGVSMRLLMDGLDRLGVPWEVRPVPLADVSRYRFAFASNSITPVRPLAAIDERGFAPDDALTELLESAYRAIPAEPL</sequence>
<keyword evidence="2" id="KW-0808">Transferase</keyword>
<protein>
    <submittedName>
        <fullName evidence="2">Branched-subunit amino acid aminotransferase/4-amino-4-deoxychorismate lyase</fullName>
    </submittedName>
</protein>
<dbReference type="InterPro" id="IPR036038">
    <property type="entry name" value="Aminotransferase-like"/>
</dbReference>
<keyword evidence="3" id="KW-1185">Reference proteome</keyword>
<comment type="caution">
    <text evidence="2">The sequence shown here is derived from an EMBL/GenBank/DDBJ whole genome shotgun (WGS) entry which is preliminary data.</text>
</comment>
<dbReference type="InterPro" id="IPR043131">
    <property type="entry name" value="BCAT-like_N"/>
</dbReference>
<dbReference type="SUPFAM" id="SSF56752">
    <property type="entry name" value="D-aminoacid aminotransferase-like PLP-dependent enzymes"/>
    <property type="match status" value="1"/>
</dbReference>
<dbReference type="EMBL" id="JAUSUZ010000001">
    <property type="protein sequence ID" value="MDQ0368922.1"/>
    <property type="molecule type" value="Genomic_DNA"/>
</dbReference>
<dbReference type="InterPro" id="IPR050571">
    <property type="entry name" value="Class-IV_PLP-Dep_Aminotrnsfr"/>
</dbReference>
<evidence type="ECO:0000313" key="3">
    <source>
        <dbReference type="Proteomes" id="UP001240236"/>
    </source>
</evidence>
<dbReference type="NCBIfam" id="NF006734">
    <property type="entry name" value="PRK09266.1"/>
    <property type="match status" value="1"/>
</dbReference>
<name>A0AAE3W427_9ACTN</name>
<dbReference type="Gene3D" id="3.20.10.10">
    <property type="entry name" value="D-amino Acid Aminotransferase, subunit A, domain 2"/>
    <property type="match status" value="1"/>
</dbReference>
<dbReference type="GO" id="GO:0008153">
    <property type="term" value="P:4-aminobenzoate biosynthetic process"/>
    <property type="evidence" value="ECO:0007669"/>
    <property type="project" value="TreeGrafter"/>
</dbReference>
<keyword evidence="2" id="KW-0456">Lyase</keyword>
<dbReference type="AlphaFoldDB" id="A0AAE3W427"/>
<dbReference type="Gene3D" id="3.30.470.10">
    <property type="match status" value="1"/>
</dbReference>
<accession>A0AAE3W427</accession>
<reference evidence="2 3" key="1">
    <citation type="submission" date="2023-07" db="EMBL/GenBank/DDBJ databases">
        <title>Sequencing the genomes of 1000 actinobacteria strains.</title>
        <authorList>
            <person name="Klenk H.-P."/>
        </authorList>
    </citation>
    <scope>NUCLEOTIDE SEQUENCE [LARGE SCALE GENOMIC DNA]</scope>
    <source>
        <strain evidence="2 3">DSM 44709</strain>
    </source>
</reference>
<keyword evidence="2" id="KW-0032">Aminotransferase</keyword>
<dbReference type="PANTHER" id="PTHR42743">
    <property type="entry name" value="AMINO-ACID AMINOTRANSFERASE"/>
    <property type="match status" value="1"/>
</dbReference>
<dbReference type="RefSeq" id="WP_307243809.1">
    <property type="nucleotide sequence ID" value="NZ_JAUSUZ010000001.1"/>
</dbReference>
<gene>
    <name evidence="2" type="ORF">J2S42_005591</name>
</gene>
<dbReference type="Proteomes" id="UP001240236">
    <property type="component" value="Unassembled WGS sequence"/>
</dbReference>
<comment type="similarity">
    <text evidence="1">Belongs to the class-IV pyridoxal-phosphate-dependent aminotransferase family.</text>
</comment>
<evidence type="ECO:0000313" key="2">
    <source>
        <dbReference type="EMBL" id="MDQ0368922.1"/>
    </source>
</evidence>
<proteinExistence type="inferred from homology"/>
<dbReference type="GO" id="GO:0005829">
    <property type="term" value="C:cytosol"/>
    <property type="evidence" value="ECO:0007669"/>
    <property type="project" value="TreeGrafter"/>
</dbReference>
<dbReference type="GO" id="GO:0008483">
    <property type="term" value="F:transaminase activity"/>
    <property type="evidence" value="ECO:0007669"/>
    <property type="project" value="UniProtKB-KW"/>
</dbReference>
<dbReference type="InterPro" id="IPR043132">
    <property type="entry name" value="BCAT-like_C"/>
</dbReference>
<dbReference type="GO" id="GO:0008696">
    <property type="term" value="F:4-amino-4-deoxychorismate lyase activity"/>
    <property type="evidence" value="ECO:0007669"/>
    <property type="project" value="TreeGrafter"/>
</dbReference>
<evidence type="ECO:0000256" key="1">
    <source>
        <dbReference type="ARBA" id="ARBA00009320"/>
    </source>
</evidence>
<dbReference type="InterPro" id="IPR001544">
    <property type="entry name" value="Aminotrans_IV"/>
</dbReference>
<organism evidence="2 3">
    <name type="scientific">Catenuloplanes indicus</name>
    <dbReference type="NCBI Taxonomy" id="137267"/>
    <lineage>
        <taxon>Bacteria</taxon>
        <taxon>Bacillati</taxon>
        <taxon>Actinomycetota</taxon>
        <taxon>Actinomycetes</taxon>
        <taxon>Micromonosporales</taxon>
        <taxon>Micromonosporaceae</taxon>
        <taxon>Catenuloplanes</taxon>
    </lineage>
</organism>